<keyword evidence="10" id="KW-1185">Reference proteome</keyword>
<comment type="similarity">
    <text evidence="1">Belongs to the AB hydrolase superfamily. Lipase family.</text>
</comment>
<feature type="domain" description="Partial AB-hydrolase lipase" evidence="8">
    <location>
        <begin position="408"/>
        <end position="471"/>
    </location>
</feature>
<sequence length="786" mass="89703">MFRHLLITQIILSAIILALAYDPEEKYSFSELVQAHGYILQEHEVTTTDGYILTIHRVVAKNYTNDEEYCKNRKPLIINHGLASESDNFFINAHDDTRDNSIVGDNFGFGMVATGRYDVWAPNNRGNLYSNKHKTLTTKDKQFWHFSMDQMVQYDLPETIEYIRNKTGHKTVSYVGHSQGGAIMFGLLAERPEYAEIVKPFVSWAGASFVTHMRSIIKIAIPLIDYFKKVGGVFDFKAILKPLSADGPDSCRVGKSEEACERAVALFAGPSNHVDKKRLIIYMQHFPSPISMWQVCHFGQLYRSQSFQKFDFGVEGNQGRYNQDHPPKYPLENISPNATIFLSYGATDYLVSPEDAKHMISILKPILKDNLVEYKVPADPFNHLDFLVGFDAVISVVSTEIPEADYTFSELVQAHGYILQEHQLTTTDGYILMIHRIVTKNYTNDEEYCKDRKPLILNHGLSSASDNFFMNAHDDHSNDSKVGDNFGFGIMAIGRYDVWAPNNRGNMYSTTHKTLSNKSIKFWDYSVDELIKYDLPETIEFIRNKTGHETVSYVGHSQGGVIMFGLLSERPEYAEIVKPFVSWGGTPFFAHMRSLKGAISFIDLYKSFTGKLDIRPFLEPMSKNHFFSCQNGKVAKTCKAVMNQLAGPSDLLDTDRIAIYIRHAPSPIAMMQFVHFGQLKRDKKFQKFDYGKNENLKKYNQDHPPEYLLENISPNATIFIAYGMTDYMVTPEDSEHAISILKPILKDNLSVYKVPVDLFNHYNFIIGKGIGKLLYDKTLEYLDQHY</sequence>
<dbReference type="GO" id="GO:0016042">
    <property type="term" value="P:lipid catabolic process"/>
    <property type="evidence" value="ECO:0007669"/>
    <property type="project" value="UniProtKB-KW"/>
</dbReference>
<dbReference type="InterPro" id="IPR006693">
    <property type="entry name" value="AB_hydrolase_lipase"/>
</dbReference>
<feature type="signal peptide" evidence="7">
    <location>
        <begin position="1"/>
        <end position="20"/>
    </location>
</feature>
<keyword evidence="5" id="KW-0443">Lipid metabolism</keyword>
<keyword evidence="6" id="KW-0325">Glycoprotein</keyword>
<evidence type="ECO:0000313" key="10">
    <source>
        <dbReference type="Proteomes" id="UP001142055"/>
    </source>
</evidence>
<dbReference type="Gene3D" id="3.40.50.1820">
    <property type="entry name" value="alpha/beta hydrolase"/>
    <property type="match status" value="2"/>
</dbReference>
<evidence type="ECO:0000256" key="2">
    <source>
        <dbReference type="ARBA" id="ARBA00022729"/>
    </source>
</evidence>
<feature type="chain" id="PRO_5040236150" description="Partial AB-hydrolase lipase domain-containing protein" evidence="7">
    <location>
        <begin position="21"/>
        <end position="786"/>
    </location>
</feature>
<evidence type="ECO:0000256" key="5">
    <source>
        <dbReference type="ARBA" id="ARBA00023098"/>
    </source>
</evidence>
<dbReference type="FunFam" id="3.40.50.1820:FF:000057">
    <property type="entry name" value="Lipase"/>
    <property type="match status" value="2"/>
</dbReference>
<evidence type="ECO:0000256" key="4">
    <source>
        <dbReference type="ARBA" id="ARBA00022963"/>
    </source>
</evidence>
<evidence type="ECO:0000256" key="6">
    <source>
        <dbReference type="ARBA" id="ARBA00023180"/>
    </source>
</evidence>
<dbReference type="AlphaFoldDB" id="A0A9Q0RP22"/>
<dbReference type="InterPro" id="IPR029058">
    <property type="entry name" value="AB_hydrolase_fold"/>
</dbReference>
<dbReference type="EMBL" id="JAPWDV010000002">
    <property type="protein sequence ID" value="KAJ6220316.1"/>
    <property type="molecule type" value="Genomic_DNA"/>
</dbReference>
<evidence type="ECO:0000256" key="1">
    <source>
        <dbReference type="ARBA" id="ARBA00010701"/>
    </source>
</evidence>
<evidence type="ECO:0000313" key="9">
    <source>
        <dbReference type="EMBL" id="KAJ6220316.1"/>
    </source>
</evidence>
<keyword evidence="3" id="KW-0378">Hydrolase</keyword>
<reference evidence="9" key="1">
    <citation type="submission" date="2022-12" db="EMBL/GenBank/DDBJ databases">
        <title>Genome assemblies of Blomia tropicalis.</title>
        <authorList>
            <person name="Cui Y."/>
        </authorList>
    </citation>
    <scope>NUCLEOTIDE SEQUENCE</scope>
    <source>
        <tissue evidence="9">Adult mites</tissue>
    </source>
</reference>
<evidence type="ECO:0000256" key="7">
    <source>
        <dbReference type="SAM" id="SignalP"/>
    </source>
</evidence>
<dbReference type="GO" id="GO:0016787">
    <property type="term" value="F:hydrolase activity"/>
    <property type="evidence" value="ECO:0007669"/>
    <property type="project" value="UniProtKB-KW"/>
</dbReference>
<dbReference type="SUPFAM" id="SSF53474">
    <property type="entry name" value="alpha/beta-Hydrolases"/>
    <property type="match status" value="2"/>
</dbReference>
<keyword evidence="2 7" id="KW-0732">Signal</keyword>
<name>A0A9Q0RP22_BLOTA</name>
<comment type="caution">
    <text evidence="9">The sequence shown here is derived from an EMBL/GenBank/DDBJ whole genome shotgun (WGS) entry which is preliminary data.</text>
</comment>
<dbReference type="OMA" id="MFRINGR"/>
<protein>
    <recommendedName>
        <fullName evidence="8">Partial AB-hydrolase lipase domain-containing protein</fullName>
    </recommendedName>
</protein>
<keyword evidence="4" id="KW-0442">Lipid degradation</keyword>
<evidence type="ECO:0000256" key="3">
    <source>
        <dbReference type="ARBA" id="ARBA00022801"/>
    </source>
</evidence>
<accession>A0A9Q0RP22</accession>
<gene>
    <name evidence="9" type="ORF">RDWZM_006128</name>
</gene>
<feature type="domain" description="Partial AB-hydrolase lipase" evidence="8">
    <location>
        <begin position="29"/>
        <end position="92"/>
    </location>
</feature>
<organism evidence="9 10">
    <name type="scientific">Blomia tropicalis</name>
    <name type="common">Mite</name>
    <dbReference type="NCBI Taxonomy" id="40697"/>
    <lineage>
        <taxon>Eukaryota</taxon>
        <taxon>Metazoa</taxon>
        <taxon>Ecdysozoa</taxon>
        <taxon>Arthropoda</taxon>
        <taxon>Chelicerata</taxon>
        <taxon>Arachnida</taxon>
        <taxon>Acari</taxon>
        <taxon>Acariformes</taxon>
        <taxon>Sarcoptiformes</taxon>
        <taxon>Astigmata</taxon>
        <taxon>Glycyphagoidea</taxon>
        <taxon>Echimyopodidae</taxon>
        <taxon>Blomia</taxon>
    </lineage>
</organism>
<dbReference type="PANTHER" id="PTHR11005">
    <property type="entry name" value="LYSOSOMAL ACID LIPASE-RELATED"/>
    <property type="match status" value="1"/>
</dbReference>
<proteinExistence type="inferred from homology"/>
<dbReference type="Proteomes" id="UP001142055">
    <property type="component" value="Chromosome 2"/>
</dbReference>
<evidence type="ECO:0000259" key="8">
    <source>
        <dbReference type="Pfam" id="PF04083"/>
    </source>
</evidence>
<dbReference type="Pfam" id="PF04083">
    <property type="entry name" value="Abhydro_lipase"/>
    <property type="match status" value="2"/>
</dbReference>